<dbReference type="AlphaFoldDB" id="A0A2P5FMV4"/>
<evidence type="ECO:0000313" key="2">
    <source>
        <dbReference type="EMBL" id="PON99073.1"/>
    </source>
</evidence>
<comment type="similarity">
    <text evidence="1">Belongs to the 'GDSL' lipolytic enzyme family.</text>
</comment>
<evidence type="ECO:0000256" key="1">
    <source>
        <dbReference type="ARBA" id="ARBA00008668"/>
    </source>
</evidence>
<proteinExistence type="inferred from homology"/>
<dbReference type="InParanoid" id="A0A2P5FMV4"/>
<evidence type="ECO:0000313" key="3">
    <source>
        <dbReference type="Proteomes" id="UP000237000"/>
    </source>
</evidence>
<dbReference type="InterPro" id="IPR036514">
    <property type="entry name" value="SGNH_hydro_sf"/>
</dbReference>
<dbReference type="InterPro" id="IPR001087">
    <property type="entry name" value="GDSL"/>
</dbReference>
<dbReference type="EMBL" id="JXTC01000021">
    <property type="protein sequence ID" value="PON99073.1"/>
    <property type="molecule type" value="Genomic_DNA"/>
</dbReference>
<dbReference type="Proteomes" id="UP000237000">
    <property type="component" value="Unassembled WGS sequence"/>
</dbReference>
<keyword evidence="3" id="KW-1185">Reference proteome</keyword>
<dbReference type="STRING" id="63057.A0A2P5FMV4"/>
<dbReference type="Pfam" id="PF00657">
    <property type="entry name" value="Lipase_GDSL"/>
    <property type="match status" value="1"/>
</dbReference>
<organism evidence="2 3">
    <name type="scientific">Trema orientale</name>
    <name type="common">Charcoal tree</name>
    <name type="synonym">Celtis orientalis</name>
    <dbReference type="NCBI Taxonomy" id="63057"/>
    <lineage>
        <taxon>Eukaryota</taxon>
        <taxon>Viridiplantae</taxon>
        <taxon>Streptophyta</taxon>
        <taxon>Embryophyta</taxon>
        <taxon>Tracheophyta</taxon>
        <taxon>Spermatophyta</taxon>
        <taxon>Magnoliopsida</taxon>
        <taxon>eudicotyledons</taxon>
        <taxon>Gunneridae</taxon>
        <taxon>Pentapetalae</taxon>
        <taxon>rosids</taxon>
        <taxon>fabids</taxon>
        <taxon>Rosales</taxon>
        <taxon>Cannabaceae</taxon>
        <taxon>Trema</taxon>
    </lineage>
</organism>
<gene>
    <name evidence="2" type="ORF">TorRG33x02_053100</name>
</gene>
<dbReference type="GO" id="GO:0016788">
    <property type="term" value="F:hydrolase activity, acting on ester bonds"/>
    <property type="evidence" value="ECO:0007669"/>
    <property type="project" value="InterPro"/>
</dbReference>
<reference evidence="3" key="1">
    <citation type="submission" date="2016-06" db="EMBL/GenBank/DDBJ databases">
        <title>Parallel loss of symbiosis genes in relatives of nitrogen-fixing non-legume Parasponia.</title>
        <authorList>
            <person name="Van Velzen R."/>
            <person name="Holmer R."/>
            <person name="Bu F."/>
            <person name="Rutten L."/>
            <person name="Van Zeijl A."/>
            <person name="Liu W."/>
            <person name="Santuari L."/>
            <person name="Cao Q."/>
            <person name="Sharma T."/>
            <person name="Shen D."/>
            <person name="Roswanjaya Y."/>
            <person name="Wardhani T."/>
            <person name="Kalhor M.S."/>
            <person name="Jansen J."/>
            <person name="Van den Hoogen J."/>
            <person name="Gungor B."/>
            <person name="Hartog M."/>
            <person name="Hontelez J."/>
            <person name="Verver J."/>
            <person name="Yang W.-C."/>
            <person name="Schijlen E."/>
            <person name="Repin R."/>
            <person name="Schilthuizen M."/>
            <person name="Schranz E."/>
            <person name="Heidstra R."/>
            <person name="Miyata K."/>
            <person name="Fedorova E."/>
            <person name="Kohlen W."/>
            <person name="Bisseling T."/>
            <person name="Smit S."/>
            <person name="Geurts R."/>
        </authorList>
    </citation>
    <scope>NUCLEOTIDE SEQUENCE [LARGE SCALE GENOMIC DNA]</scope>
    <source>
        <strain evidence="3">cv. RG33-2</strain>
    </source>
</reference>
<comment type="caution">
    <text evidence="2">The sequence shown here is derived from an EMBL/GenBank/DDBJ whole genome shotgun (WGS) entry which is preliminary data.</text>
</comment>
<keyword evidence="2" id="KW-0378">Hydrolase</keyword>
<accession>A0A2P5FMV4</accession>
<name>A0A2P5FMV4_TREOI</name>
<dbReference type="Gene3D" id="3.40.50.1110">
    <property type="entry name" value="SGNH hydrolase"/>
    <property type="match status" value="1"/>
</dbReference>
<protein>
    <submittedName>
        <fullName evidence="2">SGNH hydrolase-type esterase domain containing protein</fullName>
    </submittedName>
</protein>
<sequence length="97" mass="11465">MILFFELKGYQKFLRYNEFYDFHRRSQTARSQGEVFAKLLPKEETFSEGLYTIDIGQNDLTAGYFLNMSTSEVKAYVPDVLDQFKTIVEYQKTYSKS</sequence>
<dbReference type="OrthoDB" id="1600564at2759"/>